<dbReference type="AlphaFoldDB" id="Q21245"/>
<protein>
    <submittedName>
        <fullName evidence="3">Col_cuticle_N domain-containing protein</fullName>
    </submittedName>
</protein>
<dbReference type="AGR" id="WB:WBGene00019409"/>
<feature type="region of interest" description="Disordered" evidence="1">
    <location>
        <begin position="1"/>
        <end position="29"/>
    </location>
</feature>
<dbReference type="CTD" id="187029"/>
<keyword evidence="2" id="KW-0472">Membrane</keyword>
<gene>
    <name evidence="3" type="ORF">CELE_K05F1.8</name>
    <name evidence="3 5" type="ORF">K05F1.8</name>
</gene>
<dbReference type="InParanoid" id="Q21245"/>
<dbReference type="EMBL" id="BX284602">
    <property type="protein sequence ID" value="CCD69147.1"/>
    <property type="molecule type" value="Genomic_DNA"/>
</dbReference>
<dbReference type="SMR" id="Q21245"/>
<evidence type="ECO:0000313" key="5">
    <source>
        <dbReference type="WormBase" id="K05F1.8"/>
    </source>
</evidence>
<sequence>MGKQKNGKHSTSEMEEASEDDGRGSHQRPNCCDTTIMSMMCFFMIIALAAGIPIILASKGIGIDLLEKFETIQEDQST</sequence>
<keyword evidence="2" id="KW-0812">Transmembrane</keyword>
<dbReference type="RefSeq" id="NP_495145.1">
    <property type="nucleotide sequence ID" value="NM_062744.1"/>
</dbReference>
<dbReference type="OrthoDB" id="5782464at2759"/>
<evidence type="ECO:0000256" key="1">
    <source>
        <dbReference type="SAM" id="MobiDB-lite"/>
    </source>
</evidence>
<dbReference type="FunCoup" id="Q21245">
    <property type="interactions" value="65"/>
</dbReference>
<evidence type="ECO:0000313" key="3">
    <source>
        <dbReference type="EMBL" id="CCD69147.1"/>
    </source>
</evidence>
<dbReference type="KEGG" id="cel:CELE_K05F1.8"/>
<dbReference type="PaxDb" id="6239-K05F1.8"/>
<keyword evidence="2" id="KW-1133">Transmembrane helix</keyword>
<feature type="transmembrane region" description="Helical" evidence="2">
    <location>
        <begin position="36"/>
        <end position="58"/>
    </location>
</feature>
<dbReference type="STRING" id="6239.K05F1.8.1"/>
<dbReference type="OMA" id="HQRPNCC"/>
<proteinExistence type="predicted"/>
<evidence type="ECO:0000256" key="2">
    <source>
        <dbReference type="SAM" id="Phobius"/>
    </source>
</evidence>
<dbReference type="HOGENOM" id="CLU_197775_0_0_1"/>
<evidence type="ECO:0000313" key="4">
    <source>
        <dbReference type="Proteomes" id="UP000001940"/>
    </source>
</evidence>
<name>Q21245_CAEEL</name>
<organism evidence="3 4">
    <name type="scientific">Caenorhabditis elegans</name>
    <dbReference type="NCBI Taxonomy" id="6239"/>
    <lineage>
        <taxon>Eukaryota</taxon>
        <taxon>Metazoa</taxon>
        <taxon>Ecdysozoa</taxon>
        <taxon>Nematoda</taxon>
        <taxon>Chromadorea</taxon>
        <taxon>Rhabditida</taxon>
        <taxon>Rhabditina</taxon>
        <taxon>Rhabditomorpha</taxon>
        <taxon>Rhabditoidea</taxon>
        <taxon>Rhabditidae</taxon>
        <taxon>Peloderinae</taxon>
        <taxon>Caenorhabditis</taxon>
    </lineage>
</organism>
<accession>Q21245</accession>
<dbReference type="Bgee" id="WBGene00019409">
    <property type="expression patterns" value="Expressed in larva and 1 other cell type or tissue"/>
</dbReference>
<keyword evidence="4" id="KW-1185">Reference proteome</keyword>
<dbReference type="WormBase" id="K05F1.8">
    <property type="protein sequence ID" value="CE02812"/>
    <property type="gene ID" value="WBGene00019409"/>
</dbReference>
<dbReference type="UCSC" id="K05F1.8">
    <property type="organism name" value="c. elegans"/>
</dbReference>
<reference evidence="3 4" key="1">
    <citation type="journal article" date="1998" name="Science">
        <title>Genome sequence of the nematode C. elegans: a platform for investigating biology.</title>
        <authorList>
            <consortium name="The C. elegans sequencing consortium"/>
            <person name="Sulson J.E."/>
            <person name="Waterston R."/>
        </authorList>
    </citation>
    <scope>NUCLEOTIDE SEQUENCE [LARGE SCALE GENOMIC DNA]</scope>
    <source>
        <strain evidence="3 4">Bristol N2</strain>
    </source>
</reference>
<dbReference type="GeneID" id="187029"/>
<dbReference type="Proteomes" id="UP000001940">
    <property type="component" value="Chromosome II"/>
</dbReference>
<dbReference type="PIR" id="T16571">
    <property type="entry name" value="T16571"/>
</dbReference>